<dbReference type="AlphaFoldDB" id="I3T777"/>
<evidence type="ECO:0000313" key="1">
    <source>
        <dbReference type="EMBL" id="AFK48369.1"/>
    </source>
</evidence>
<name>I3T777_LOTJA</name>
<reference evidence="1" key="1">
    <citation type="submission" date="2012-05" db="EMBL/GenBank/DDBJ databases">
        <authorList>
            <person name="Krishnakumar V."/>
            <person name="Cheung F."/>
            <person name="Xiao Y."/>
            <person name="Chan A."/>
            <person name="Moskal W.A."/>
            <person name="Town C.D."/>
        </authorList>
    </citation>
    <scope>NUCLEOTIDE SEQUENCE</scope>
</reference>
<dbReference type="EMBL" id="BT148575">
    <property type="protein sequence ID" value="AFK48369.1"/>
    <property type="molecule type" value="mRNA"/>
</dbReference>
<accession>I3T777</accession>
<sequence>MTPSVRPLKQPQHETIRASLLGILFFS</sequence>
<organism evidence="1">
    <name type="scientific">Lotus japonicus</name>
    <name type="common">Lotus corniculatus var. japonicus</name>
    <dbReference type="NCBI Taxonomy" id="34305"/>
    <lineage>
        <taxon>Eukaryota</taxon>
        <taxon>Viridiplantae</taxon>
        <taxon>Streptophyta</taxon>
        <taxon>Embryophyta</taxon>
        <taxon>Tracheophyta</taxon>
        <taxon>Spermatophyta</taxon>
        <taxon>Magnoliopsida</taxon>
        <taxon>eudicotyledons</taxon>
        <taxon>Gunneridae</taxon>
        <taxon>Pentapetalae</taxon>
        <taxon>rosids</taxon>
        <taxon>fabids</taxon>
        <taxon>Fabales</taxon>
        <taxon>Fabaceae</taxon>
        <taxon>Papilionoideae</taxon>
        <taxon>50 kb inversion clade</taxon>
        <taxon>NPAAA clade</taxon>
        <taxon>Hologalegina</taxon>
        <taxon>robinioid clade</taxon>
        <taxon>Loteae</taxon>
        <taxon>Lotus</taxon>
    </lineage>
</organism>
<protein>
    <submittedName>
        <fullName evidence="1">Uncharacterized protein</fullName>
    </submittedName>
</protein>
<proteinExistence type="evidence at transcript level"/>